<dbReference type="Pfam" id="PF02565">
    <property type="entry name" value="RecO_C"/>
    <property type="match status" value="1"/>
</dbReference>
<dbReference type="AlphaFoldDB" id="A0A1T4X8N5"/>
<dbReference type="Gene3D" id="1.20.1440.120">
    <property type="entry name" value="Recombination protein O, C-terminal domain"/>
    <property type="match status" value="1"/>
</dbReference>
<dbReference type="Gene3D" id="2.40.50.140">
    <property type="entry name" value="Nucleic acid-binding proteins"/>
    <property type="match status" value="1"/>
</dbReference>
<protein>
    <recommendedName>
        <fullName evidence="2 7">DNA repair protein RecO</fullName>
    </recommendedName>
    <alternativeName>
        <fullName evidence="6 7">Recombination protein O</fullName>
    </alternativeName>
</protein>
<sequence>MSLINVQGVVLKYIKLGESDKIITILTDKLGKVDVVSHGARKTKSKFMASTQPFCYGEYQLYKGKSLYTLSQSSIIDSFQSIIMDLDKLSYGVYFLELIDSLTENEAKSVSMLALLLKTLYILTHDDVNLKLLRLTFDFKAISIGGYMPQISKCLKCGDKISEGYFSIIDGGTVCRNCKDNKYNYGINKETMNYLHIIKNIKLEDLRNIKYDEKTIDYLQNIMTRYIFYQTDKELKSISLMNKINK</sequence>
<evidence type="ECO:0000259" key="8">
    <source>
        <dbReference type="Pfam" id="PF11967"/>
    </source>
</evidence>
<gene>
    <name evidence="7" type="primary">recO</name>
    <name evidence="9" type="ORF">SAMN05443428_10722</name>
</gene>
<keyword evidence="4 7" id="KW-0233">DNA recombination</keyword>
<keyword evidence="10" id="KW-1185">Reference proteome</keyword>
<comment type="function">
    <text evidence="7">Involved in DNA repair and RecF pathway recombination.</text>
</comment>
<reference evidence="10" key="1">
    <citation type="submission" date="2017-02" db="EMBL/GenBank/DDBJ databases">
        <authorList>
            <person name="Varghese N."/>
            <person name="Submissions S."/>
        </authorList>
    </citation>
    <scope>NUCLEOTIDE SEQUENCE [LARGE SCALE GENOMIC DNA]</scope>
    <source>
        <strain evidence="10">USBA 833</strain>
    </source>
</reference>
<feature type="domain" description="DNA replication/recombination mediator RecO N-terminal" evidence="8">
    <location>
        <begin position="1"/>
        <end position="79"/>
    </location>
</feature>
<dbReference type="GO" id="GO:0006310">
    <property type="term" value="P:DNA recombination"/>
    <property type="evidence" value="ECO:0007669"/>
    <property type="project" value="UniProtKB-UniRule"/>
</dbReference>
<dbReference type="InterPro" id="IPR037278">
    <property type="entry name" value="ARFGAP/RecO"/>
</dbReference>
<evidence type="ECO:0000313" key="9">
    <source>
        <dbReference type="EMBL" id="SKA85973.1"/>
    </source>
</evidence>
<evidence type="ECO:0000313" key="10">
    <source>
        <dbReference type="Proteomes" id="UP000190105"/>
    </source>
</evidence>
<keyword evidence="3 7" id="KW-0227">DNA damage</keyword>
<name>A0A1T4X8N5_9CLOT</name>
<dbReference type="PANTHER" id="PTHR33991">
    <property type="entry name" value="DNA REPAIR PROTEIN RECO"/>
    <property type="match status" value="1"/>
</dbReference>
<evidence type="ECO:0000256" key="7">
    <source>
        <dbReference type="HAMAP-Rule" id="MF_00201"/>
    </source>
</evidence>
<dbReference type="Pfam" id="PF11967">
    <property type="entry name" value="RecO_N"/>
    <property type="match status" value="1"/>
</dbReference>
<dbReference type="Proteomes" id="UP000190105">
    <property type="component" value="Unassembled WGS sequence"/>
</dbReference>
<dbReference type="STRING" id="1147123.SAMN05443428_10722"/>
<dbReference type="RefSeq" id="WP_179122207.1">
    <property type="nucleotide sequence ID" value="NZ_FUYH01000007.1"/>
</dbReference>
<dbReference type="PANTHER" id="PTHR33991:SF1">
    <property type="entry name" value="DNA REPAIR PROTEIN RECO"/>
    <property type="match status" value="1"/>
</dbReference>
<comment type="similarity">
    <text evidence="1 7">Belongs to the RecO family.</text>
</comment>
<evidence type="ECO:0000256" key="1">
    <source>
        <dbReference type="ARBA" id="ARBA00007452"/>
    </source>
</evidence>
<dbReference type="SUPFAM" id="SSF57863">
    <property type="entry name" value="ArfGap/RecO-like zinc finger"/>
    <property type="match status" value="1"/>
</dbReference>
<evidence type="ECO:0000256" key="5">
    <source>
        <dbReference type="ARBA" id="ARBA00023204"/>
    </source>
</evidence>
<dbReference type="InterPro" id="IPR012340">
    <property type="entry name" value="NA-bd_OB-fold"/>
</dbReference>
<dbReference type="InterPro" id="IPR042242">
    <property type="entry name" value="RecO_C"/>
</dbReference>
<proteinExistence type="inferred from homology"/>
<evidence type="ECO:0000256" key="4">
    <source>
        <dbReference type="ARBA" id="ARBA00023172"/>
    </source>
</evidence>
<evidence type="ECO:0000256" key="3">
    <source>
        <dbReference type="ARBA" id="ARBA00022763"/>
    </source>
</evidence>
<dbReference type="EMBL" id="FUYH01000007">
    <property type="protein sequence ID" value="SKA85973.1"/>
    <property type="molecule type" value="Genomic_DNA"/>
</dbReference>
<dbReference type="HAMAP" id="MF_00201">
    <property type="entry name" value="RecO"/>
    <property type="match status" value="1"/>
</dbReference>
<keyword evidence="5 7" id="KW-0234">DNA repair</keyword>
<evidence type="ECO:0000256" key="6">
    <source>
        <dbReference type="ARBA" id="ARBA00033409"/>
    </source>
</evidence>
<dbReference type="GO" id="GO:0006302">
    <property type="term" value="P:double-strand break repair"/>
    <property type="evidence" value="ECO:0007669"/>
    <property type="project" value="TreeGrafter"/>
</dbReference>
<dbReference type="InterPro" id="IPR022572">
    <property type="entry name" value="DNA_rep/recomb_RecO_N"/>
</dbReference>
<organism evidence="9 10">
    <name type="scientific">Caloramator quimbayensis</name>
    <dbReference type="NCBI Taxonomy" id="1147123"/>
    <lineage>
        <taxon>Bacteria</taxon>
        <taxon>Bacillati</taxon>
        <taxon>Bacillota</taxon>
        <taxon>Clostridia</taxon>
        <taxon>Eubacteriales</taxon>
        <taxon>Clostridiaceae</taxon>
        <taxon>Caloramator</taxon>
    </lineage>
</organism>
<dbReference type="InterPro" id="IPR003717">
    <property type="entry name" value="RecO"/>
</dbReference>
<dbReference type="SUPFAM" id="SSF50249">
    <property type="entry name" value="Nucleic acid-binding proteins"/>
    <property type="match status" value="1"/>
</dbReference>
<dbReference type="NCBIfam" id="TIGR00613">
    <property type="entry name" value="reco"/>
    <property type="match status" value="1"/>
</dbReference>
<accession>A0A1T4X8N5</accession>
<dbReference type="GO" id="GO:0043590">
    <property type="term" value="C:bacterial nucleoid"/>
    <property type="evidence" value="ECO:0007669"/>
    <property type="project" value="TreeGrafter"/>
</dbReference>
<evidence type="ECO:0000256" key="2">
    <source>
        <dbReference type="ARBA" id="ARBA00021310"/>
    </source>
</evidence>